<dbReference type="PANTHER" id="PTHR36152:SF5">
    <property type="entry name" value="PROTEIN HCP1"/>
    <property type="match status" value="1"/>
</dbReference>
<dbReference type="SUPFAM" id="SSF141452">
    <property type="entry name" value="Hcp1-like"/>
    <property type="match status" value="1"/>
</dbReference>
<dbReference type="STRING" id="756272.Plabr_1743"/>
<dbReference type="Proteomes" id="UP000006860">
    <property type="component" value="Chromosome"/>
</dbReference>
<evidence type="ECO:0000313" key="1">
    <source>
        <dbReference type="EMBL" id="ADY59354.1"/>
    </source>
</evidence>
<dbReference type="InterPro" id="IPR053165">
    <property type="entry name" value="HSI-I_assembly_Hcp1"/>
</dbReference>
<dbReference type="Gene3D" id="2.30.110.20">
    <property type="entry name" value="Hcp1-like"/>
    <property type="match status" value="1"/>
</dbReference>
<protein>
    <submittedName>
        <fullName evidence="1">Type VI secretion system effector, Hcp1 family</fullName>
    </submittedName>
</protein>
<dbReference type="eggNOG" id="COG3157">
    <property type="taxonomic scope" value="Bacteria"/>
</dbReference>
<dbReference type="PANTHER" id="PTHR36152">
    <property type="entry name" value="CYTOPLASMIC PROTEIN-RELATED"/>
    <property type="match status" value="1"/>
</dbReference>
<dbReference type="OrthoDB" id="4865570at2"/>
<proteinExistence type="predicted"/>
<gene>
    <name evidence="1" type="ordered locus">Plabr_1743</name>
</gene>
<keyword evidence="2" id="KW-1185">Reference proteome</keyword>
<reference evidence="2" key="1">
    <citation type="submission" date="2011-02" db="EMBL/GenBank/DDBJ databases">
        <title>The complete genome of Planctomyces brasiliensis DSM 5305.</title>
        <authorList>
            <person name="Lucas S."/>
            <person name="Copeland A."/>
            <person name="Lapidus A."/>
            <person name="Bruce D."/>
            <person name="Goodwin L."/>
            <person name="Pitluck S."/>
            <person name="Kyrpides N."/>
            <person name="Mavromatis K."/>
            <person name="Pagani I."/>
            <person name="Ivanova N."/>
            <person name="Ovchinnikova G."/>
            <person name="Lu M."/>
            <person name="Detter J.C."/>
            <person name="Han C."/>
            <person name="Land M."/>
            <person name="Hauser L."/>
            <person name="Markowitz V."/>
            <person name="Cheng J.-F."/>
            <person name="Hugenholtz P."/>
            <person name="Woyke T."/>
            <person name="Wu D."/>
            <person name="Tindall B."/>
            <person name="Pomrenke H.G."/>
            <person name="Brambilla E."/>
            <person name="Klenk H.-P."/>
            <person name="Eisen J.A."/>
        </authorList>
    </citation>
    <scope>NUCLEOTIDE SEQUENCE [LARGE SCALE GENOMIC DNA]</scope>
    <source>
        <strain evidence="2">ATCC 49424 / DSM 5305 / JCM 21570 / NBRC 103401 / IFAM 1448</strain>
    </source>
</reference>
<dbReference type="HOGENOM" id="CLU_112762_0_1_0"/>
<dbReference type="RefSeq" id="WP_013628081.1">
    <property type="nucleotide sequence ID" value="NC_015174.1"/>
</dbReference>
<accession>F0SFE7</accession>
<dbReference type="InterPro" id="IPR036624">
    <property type="entry name" value="Hcp1-lik_sf"/>
</dbReference>
<dbReference type="KEGG" id="pbs:Plabr_1743"/>
<sequence>MAFDAFLKIDGIEGESTDDKHQNWIEISAFSHGMTQRVADTASSAGARASERASHGQFVVIKDLDKASPKLAVYLNQGKNIDKIRLELCRATGEKTCYMVYELQDVIVGSVAVHGKKDDDRGLPTEEVSFAYGKITWTYTVTDTKTGKAGGNIEGHWSVVDNNGG</sequence>
<dbReference type="NCBIfam" id="TIGR03344">
    <property type="entry name" value="VI_effect_Hcp1"/>
    <property type="match status" value="1"/>
</dbReference>
<dbReference type="EMBL" id="CP002546">
    <property type="protein sequence ID" value="ADY59354.1"/>
    <property type="molecule type" value="Genomic_DNA"/>
</dbReference>
<organism evidence="1 2">
    <name type="scientific">Rubinisphaera brasiliensis (strain ATCC 49424 / DSM 5305 / JCM 21570 / IAM 15109 / NBRC 103401 / IFAM 1448)</name>
    <name type="common">Planctomyces brasiliensis</name>
    <dbReference type="NCBI Taxonomy" id="756272"/>
    <lineage>
        <taxon>Bacteria</taxon>
        <taxon>Pseudomonadati</taxon>
        <taxon>Planctomycetota</taxon>
        <taxon>Planctomycetia</taxon>
        <taxon>Planctomycetales</taxon>
        <taxon>Planctomycetaceae</taxon>
        <taxon>Rubinisphaera</taxon>
    </lineage>
</organism>
<name>F0SFE7_RUBBR</name>
<dbReference type="Pfam" id="PF05638">
    <property type="entry name" value="T6SS_HCP"/>
    <property type="match status" value="1"/>
</dbReference>
<evidence type="ECO:0000313" key="2">
    <source>
        <dbReference type="Proteomes" id="UP000006860"/>
    </source>
</evidence>
<dbReference type="InterPro" id="IPR008514">
    <property type="entry name" value="T6SS_Hcp"/>
</dbReference>
<dbReference type="AlphaFoldDB" id="F0SFE7"/>